<comment type="caution">
    <text evidence="1">The sequence shown here is derived from an EMBL/GenBank/DDBJ whole genome shotgun (WGS) entry which is preliminary data.</text>
</comment>
<dbReference type="Proteomes" id="UP001177023">
    <property type="component" value="Unassembled WGS sequence"/>
</dbReference>
<evidence type="ECO:0000313" key="1">
    <source>
        <dbReference type="EMBL" id="CAJ0565181.1"/>
    </source>
</evidence>
<accession>A0AA36CAH1</accession>
<dbReference type="Gene3D" id="1.10.510.10">
    <property type="entry name" value="Transferase(Phosphotransferase) domain 1"/>
    <property type="match status" value="1"/>
</dbReference>
<reference evidence="1" key="1">
    <citation type="submission" date="2023-06" db="EMBL/GenBank/DDBJ databases">
        <authorList>
            <person name="Delattre M."/>
        </authorList>
    </citation>
    <scope>NUCLEOTIDE SEQUENCE</scope>
    <source>
        <strain evidence="1">AF72</strain>
    </source>
</reference>
<dbReference type="InterPro" id="IPR011009">
    <property type="entry name" value="Kinase-like_dom_sf"/>
</dbReference>
<evidence type="ECO:0008006" key="3">
    <source>
        <dbReference type="Google" id="ProtNLM"/>
    </source>
</evidence>
<protein>
    <recommendedName>
        <fullName evidence="3">Serine-threonine/tyrosine-protein kinase catalytic domain-containing protein</fullName>
    </recommendedName>
</protein>
<organism evidence="1 2">
    <name type="scientific">Mesorhabditis spiculigera</name>
    <dbReference type="NCBI Taxonomy" id="96644"/>
    <lineage>
        <taxon>Eukaryota</taxon>
        <taxon>Metazoa</taxon>
        <taxon>Ecdysozoa</taxon>
        <taxon>Nematoda</taxon>
        <taxon>Chromadorea</taxon>
        <taxon>Rhabditida</taxon>
        <taxon>Rhabditina</taxon>
        <taxon>Rhabditomorpha</taxon>
        <taxon>Rhabditoidea</taxon>
        <taxon>Rhabditidae</taxon>
        <taxon>Mesorhabditinae</taxon>
        <taxon>Mesorhabditis</taxon>
    </lineage>
</organism>
<keyword evidence="2" id="KW-1185">Reference proteome</keyword>
<proteinExistence type="predicted"/>
<sequence>MVGRGFLRPDSSKIRPDCPRALKELMDRCIKFDRNDRPGFNDVSDSLQEIALPKLTRSASEPLLHTTSIEFWSKHAAASFLD</sequence>
<gene>
    <name evidence="1" type="ORF">MSPICULIGERA_LOCUS3834</name>
</gene>
<dbReference type="SUPFAM" id="SSF56112">
    <property type="entry name" value="Protein kinase-like (PK-like)"/>
    <property type="match status" value="1"/>
</dbReference>
<evidence type="ECO:0000313" key="2">
    <source>
        <dbReference type="Proteomes" id="UP001177023"/>
    </source>
</evidence>
<feature type="non-terminal residue" evidence="1">
    <location>
        <position position="1"/>
    </location>
</feature>
<dbReference type="AlphaFoldDB" id="A0AA36CAH1"/>
<name>A0AA36CAH1_9BILA</name>
<dbReference type="EMBL" id="CATQJA010001001">
    <property type="protein sequence ID" value="CAJ0565181.1"/>
    <property type="molecule type" value="Genomic_DNA"/>
</dbReference>